<evidence type="ECO:0000313" key="7">
    <source>
        <dbReference type="Proteomes" id="UP000019384"/>
    </source>
</evidence>
<dbReference type="InterPro" id="IPR010989">
    <property type="entry name" value="SNARE"/>
</dbReference>
<feature type="domain" description="T-SNARE coiled-coil homology" evidence="5">
    <location>
        <begin position="165"/>
        <end position="227"/>
    </location>
</feature>
<dbReference type="HOGENOM" id="CLU_042423_0_1_1"/>
<gene>
    <name evidence="6" type="ORF">KUCA_T00005751001</name>
</gene>
<dbReference type="GO" id="GO:0006886">
    <property type="term" value="P:intracellular protein transport"/>
    <property type="evidence" value="ECO:0007669"/>
    <property type="project" value="TreeGrafter"/>
</dbReference>
<dbReference type="Pfam" id="PF05739">
    <property type="entry name" value="SNARE"/>
    <property type="match status" value="1"/>
</dbReference>
<dbReference type="SUPFAM" id="SSF47661">
    <property type="entry name" value="t-snare proteins"/>
    <property type="match status" value="1"/>
</dbReference>
<dbReference type="AlphaFoldDB" id="W6MTH8"/>
<dbReference type="PANTHER" id="PTHR19957">
    <property type="entry name" value="SYNTAXIN"/>
    <property type="match status" value="1"/>
</dbReference>
<reference evidence="6" key="2">
    <citation type="submission" date="2014-02" db="EMBL/GenBank/DDBJ databases">
        <title>Complete DNA sequence of /Kuraishia capsulata/ illustrates novel genomic features among budding yeasts (/Saccharomycotina/).</title>
        <authorList>
            <person name="Morales L."/>
            <person name="Noel B."/>
            <person name="Porcel B."/>
            <person name="Marcet-Houben M."/>
            <person name="Hullo M-F."/>
            <person name="Sacerdot C."/>
            <person name="Tekaia F."/>
            <person name="Leh-Louis V."/>
            <person name="Despons L."/>
            <person name="Khanna V."/>
            <person name="Aury J-M."/>
            <person name="Barbe V."/>
            <person name="Couloux A."/>
            <person name="Labadie K."/>
            <person name="Pelletier E."/>
            <person name="Souciet J-L."/>
            <person name="Boekhout T."/>
            <person name="Gabaldon T."/>
            <person name="Wincker P."/>
            <person name="Dujon B."/>
        </authorList>
    </citation>
    <scope>NUCLEOTIDE SEQUENCE</scope>
    <source>
        <strain evidence="6">CBS 1993</strain>
    </source>
</reference>
<dbReference type="InterPro" id="IPR045242">
    <property type="entry name" value="Syntaxin"/>
</dbReference>
<dbReference type="GO" id="GO:0031201">
    <property type="term" value="C:SNARE complex"/>
    <property type="evidence" value="ECO:0007669"/>
    <property type="project" value="TreeGrafter"/>
</dbReference>
<dbReference type="SMART" id="SM00397">
    <property type="entry name" value="t_SNARE"/>
    <property type="match status" value="1"/>
</dbReference>
<evidence type="ECO:0000313" key="6">
    <source>
        <dbReference type="EMBL" id="CDK29758.1"/>
    </source>
</evidence>
<dbReference type="PANTHER" id="PTHR19957:SF307">
    <property type="entry name" value="PROTEIN SSO1-RELATED"/>
    <property type="match status" value="1"/>
</dbReference>
<name>W6MTH8_9ASCO</name>
<keyword evidence="3" id="KW-0175">Coiled coil</keyword>
<keyword evidence="4" id="KW-1133">Transmembrane helix</keyword>
<evidence type="ECO:0000256" key="2">
    <source>
        <dbReference type="ARBA" id="ARBA00009063"/>
    </source>
</evidence>
<dbReference type="PROSITE" id="PS50192">
    <property type="entry name" value="T_SNARE"/>
    <property type="match status" value="1"/>
</dbReference>
<dbReference type="STRING" id="1382522.W6MTH8"/>
<dbReference type="GO" id="GO:0006906">
    <property type="term" value="P:vesicle fusion"/>
    <property type="evidence" value="ECO:0007669"/>
    <property type="project" value="TreeGrafter"/>
</dbReference>
<dbReference type="GO" id="GO:0005484">
    <property type="term" value="F:SNAP receptor activity"/>
    <property type="evidence" value="ECO:0007669"/>
    <property type="project" value="TreeGrafter"/>
</dbReference>
<dbReference type="GeneID" id="34523129"/>
<comment type="subcellular location">
    <subcellularLocation>
        <location evidence="1">Membrane</location>
        <topology evidence="1">Single-pass type IV membrane protein</topology>
    </subcellularLocation>
</comment>
<dbReference type="EMBL" id="HG793131">
    <property type="protein sequence ID" value="CDK29758.1"/>
    <property type="molecule type" value="Genomic_DNA"/>
</dbReference>
<comment type="similarity">
    <text evidence="2">Belongs to the syntaxin family.</text>
</comment>
<keyword evidence="7" id="KW-1185">Reference proteome</keyword>
<dbReference type="GO" id="GO:0048278">
    <property type="term" value="P:vesicle docking"/>
    <property type="evidence" value="ECO:0007669"/>
    <property type="project" value="TreeGrafter"/>
</dbReference>
<evidence type="ECO:0000256" key="3">
    <source>
        <dbReference type="SAM" id="Coils"/>
    </source>
</evidence>
<organism evidence="6 7">
    <name type="scientific">Kuraishia capsulata CBS 1993</name>
    <dbReference type="NCBI Taxonomy" id="1382522"/>
    <lineage>
        <taxon>Eukaryota</taxon>
        <taxon>Fungi</taxon>
        <taxon>Dikarya</taxon>
        <taxon>Ascomycota</taxon>
        <taxon>Saccharomycotina</taxon>
        <taxon>Pichiomycetes</taxon>
        <taxon>Pichiales</taxon>
        <taxon>Pichiaceae</taxon>
        <taxon>Kuraishia</taxon>
    </lineage>
</organism>
<evidence type="ECO:0000259" key="5">
    <source>
        <dbReference type="PROSITE" id="PS50192"/>
    </source>
</evidence>
<protein>
    <recommendedName>
        <fullName evidence="5">t-SNARE coiled-coil homology domain-containing protein</fullName>
    </recommendedName>
</protein>
<dbReference type="RefSeq" id="XP_022461741.1">
    <property type="nucleotide sequence ID" value="XM_022602085.1"/>
</dbReference>
<dbReference type="OrthoDB" id="10255013at2759"/>
<dbReference type="Gene3D" id="1.20.58.70">
    <property type="match status" value="1"/>
</dbReference>
<dbReference type="GO" id="GO:0000149">
    <property type="term" value="F:SNARE binding"/>
    <property type="evidence" value="ECO:0007669"/>
    <property type="project" value="TreeGrafter"/>
</dbReference>
<reference evidence="6" key="1">
    <citation type="submission" date="2013-12" db="EMBL/GenBank/DDBJ databases">
        <authorList>
            <person name="Genoscope - CEA"/>
        </authorList>
    </citation>
    <scope>NUCLEOTIDE SEQUENCE</scope>
    <source>
        <strain evidence="6">CBS 1993</strain>
    </source>
</reference>
<dbReference type="InterPro" id="IPR000727">
    <property type="entry name" value="T_SNARE_dom"/>
</dbReference>
<feature type="coiled-coil region" evidence="3">
    <location>
        <begin position="168"/>
        <end position="195"/>
    </location>
</feature>
<sequence>MDGYRGDDNATFMNEVSKVKNGFENYKELIQLIDQRQSSLVTEFSSDRTQVLKQQINNLSSEASATQQKLKQEVKGLFKLAGTDETKQQHAKSCQNTFLGLIQEFLRVEDKYKQQNLNQAERRYRIVNPDASEQEVETFVNEMGSDQIFADALLTNRRGEATAVLQEVQTRQQEMQKAEKMAAELSRLFEDMQLLVVEQNEVIEAVGVSVKAAQKDIQSGIKNVDEAAISARKARRKKCWIFWIVVIILCVIIAAVVGGVVGSIKN</sequence>
<dbReference type="Proteomes" id="UP000019384">
    <property type="component" value="Unassembled WGS sequence"/>
</dbReference>
<keyword evidence="4" id="KW-0472">Membrane</keyword>
<evidence type="ECO:0000256" key="1">
    <source>
        <dbReference type="ARBA" id="ARBA00004211"/>
    </source>
</evidence>
<accession>W6MTH8</accession>
<dbReference type="GO" id="GO:0006887">
    <property type="term" value="P:exocytosis"/>
    <property type="evidence" value="ECO:0007669"/>
    <property type="project" value="TreeGrafter"/>
</dbReference>
<dbReference type="GO" id="GO:0012505">
    <property type="term" value="C:endomembrane system"/>
    <property type="evidence" value="ECO:0007669"/>
    <property type="project" value="TreeGrafter"/>
</dbReference>
<evidence type="ECO:0000256" key="4">
    <source>
        <dbReference type="SAM" id="Phobius"/>
    </source>
</evidence>
<keyword evidence="4" id="KW-0812">Transmembrane</keyword>
<dbReference type="GO" id="GO:0005886">
    <property type="term" value="C:plasma membrane"/>
    <property type="evidence" value="ECO:0007669"/>
    <property type="project" value="TreeGrafter"/>
</dbReference>
<feature type="transmembrane region" description="Helical" evidence="4">
    <location>
        <begin position="240"/>
        <end position="264"/>
    </location>
</feature>
<proteinExistence type="inferred from homology"/>